<evidence type="ECO:0008006" key="3">
    <source>
        <dbReference type="Google" id="ProtNLM"/>
    </source>
</evidence>
<keyword evidence="2" id="KW-1185">Reference proteome</keyword>
<proteinExistence type="predicted"/>
<dbReference type="EMBL" id="BMIW01000024">
    <property type="protein sequence ID" value="GGG07445.1"/>
    <property type="molecule type" value="Genomic_DNA"/>
</dbReference>
<name>A0ABQ1W207_9BACL</name>
<comment type="caution">
    <text evidence="1">The sequence shown here is derived from an EMBL/GenBank/DDBJ whole genome shotgun (WGS) entry which is preliminary data.</text>
</comment>
<dbReference type="Proteomes" id="UP000608420">
    <property type="component" value="Unassembled WGS sequence"/>
</dbReference>
<gene>
    <name evidence="1" type="ORF">GCM10010913_31580</name>
</gene>
<accession>A0ABQ1W207</accession>
<sequence length="84" mass="10127">MAAKGDELVKYITERVVDYVETPKEVRRERSRGKQSWSQTWFGMIPFSISLWLRQMPFDRIRAREWHVKGFRIKGLRRGTSRNI</sequence>
<protein>
    <recommendedName>
        <fullName evidence="3">YqzE family protein</fullName>
    </recommendedName>
</protein>
<dbReference type="Pfam" id="PF14038">
    <property type="entry name" value="YqzE"/>
    <property type="match status" value="1"/>
</dbReference>
<evidence type="ECO:0000313" key="1">
    <source>
        <dbReference type="EMBL" id="GGG07445.1"/>
    </source>
</evidence>
<evidence type="ECO:0000313" key="2">
    <source>
        <dbReference type="Proteomes" id="UP000608420"/>
    </source>
</evidence>
<reference evidence="2" key="1">
    <citation type="journal article" date="2019" name="Int. J. Syst. Evol. Microbiol.">
        <title>The Global Catalogue of Microorganisms (GCM) 10K type strain sequencing project: providing services to taxonomists for standard genome sequencing and annotation.</title>
        <authorList>
            <consortium name="The Broad Institute Genomics Platform"/>
            <consortium name="The Broad Institute Genome Sequencing Center for Infectious Disease"/>
            <person name="Wu L."/>
            <person name="Ma J."/>
        </authorList>
    </citation>
    <scope>NUCLEOTIDE SEQUENCE [LARGE SCALE GENOMIC DNA]</scope>
    <source>
        <strain evidence="2">CGMCC 1.15420</strain>
    </source>
</reference>
<organism evidence="1 2">
    <name type="scientific">Paenibacillus aceti</name>
    <dbReference type="NCBI Taxonomy" id="1820010"/>
    <lineage>
        <taxon>Bacteria</taxon>
        <taxon>Bacillati</taxon>
        <taxon>Bacillota</taxon>
        <taxon>Bacilli</taxon>
        <taxon>Bacillales</taxon>
        <taxon>Paenibacillaceae</taxon>
        <taxon>Paenibacillus</taxon>
    </lineage>
</organism>
<dbReference type="InterPro" id="IPR025622">
    <property type="entry name" value="YqzE"/>
</dbReference>
<dbReference type="RefSeq" id="WP_120461058.1">
    <property type="nucleotide sequence ID" value="NZ_BMIW01000024.1"/>
</dbReference>